<feature type="domain" description="DSBA-like thioredoxin" evidence="1">
    <location>
        <begin position="4"/>
        <end position="117"/>
    </location>
</feature>
<dbReference type="GO" id="GO:0005739">
    <property type="term" value="C:mitochondrion"/>
    <property type="evidence" value="ECO:0007669"/>
    <property type="project" value="TreeGrafter"/>
</dbReference>
<dbReference type="Proteomes" id="UP001056384">
    <property type="component" value="Chromosome 3"/>
</dbReference>
<dbReference type="OrthoDB" id="4664297at2759"/>
<dbReference type="Pfam" id="PF01323">
    <property type="entry name" value="DSBA"/>
    <property type="match status" value="1"/>
</dbReference>
<evidence type="ECO:0000313" key="3">
    <source>
        <dbReference type="Proteomes" id="UP001056384"/>
    </source>
</evidence>
<gene>
    <name evidence="2" type="ORF">Slin15195_G050100</name>
</gene>
<evidence type="ECO:0000259" key="1">
    <source>
        <dbReference type="Pfam" id="PF01323"/>
    </source>
</evidence>
<dbReference type="PANTHER" id="PTHR42943">
    <property type="entry name" value="GLUTATHIONE S-TRANSFERASE KAPPA"/>
    <property type="match status" value="1"/>
</dbReference>
<dbReference type="GO" id="GO:0006749">
    <property type="term" value="P:glutathione metabolic process"/>
    <property type="evidence" value="ECO:0007669"/>
    <property type="project" value="TreeGrafter"/>
</dbReference>
<dbReference type="AlphaFoldDB" id="A0A9Q9EHC9"/>
<dbReference type="GO" id="GO:0004602">
    <property type="term" value="F:glutathione peroxidase activity"/>
    <property type="evidence" value="ECO:0007669"/>
    <property type="project" value="TreeGrafter"/>
</dbReference>
<accession>A0A9Q9EHC9</accession>
<reference evidence="2" key="1">
    <citation type="submission" date="2022-06" db="EMBL/GenBank/DDBJ databases">
        <title>Complete genome sequences of two strains of the flax pathogen Septoria linicola.</title>
        <authorList>
            <person name="Lapalu N."/>
            <person name="Simon A."/>
            <person name="Demenou B."/>
            <person name="Paumier D."/>
            <person name="Guillot M.-P."/>
            <person name="Gout L."/>
            <person name="Valade R."/>
        </authorList>
    </citation>
    <scope>NUCLEOTIDE SEQUENCE</scope>
    <source>
        <strain evidence="2">SE15195</strain>
    </source>
</reference>
<organism evidence="2 3">
    <name type="scientific">Septoria linicola</name>
    <dbReference type="NCBI Taxonomy" id="215465"/>
    <lineage>
        <taxon>Eukaryota</taxon>
        <taxon>Fungi</taxon>
        <taxon>Dikarya</taxon>
        <taxon>Ascomycota</taxon>
        <taxon>Pezizomycotina</taxon>
        <taxon>Dothideomycetes</taxon>
        <taxon>Dothideomycetidae</taxon>
        <taxon>Mycosphaerellales</taxon>
        <taxon>Mycosphaerellaceae</taxon>
        <taxon>Septoria</taxon>
    </lineage>
</organism>
<dbReference type="GO" id="GO:0005777">
    <property type="term" value="C:peroxisome"/>
    <property type="evidence" value="ECO:0007669"/>
    <property type="project" value="TreeGrafter"/>
</dbReference>
<name>A0A9Q9EHC9_9PEZI</name>
<dbReference type="Gene3D" id="3.40.30.10">
    <property type="entry name" value="Glutaredoxin"/>
    <property type="match status" value="1"/>
</dbReference>
<dbReference type="PANTHER" id="PTHR42943:SF13">
    <property type="entry name" value="GLUTATHIONE S-TRANSFERASE KAPPA-RELATED"/>
    <property type="match status" value="1"/>
</dbReference>
<dbReference type="InterPro" id="IPR001853">
    <property type="entry name" value="DSBA-like_thioredoxin_dom"/>
</dbReference>
<evidence type="ECO:0000313" key="2">
    <source>
        <dbReference type="EMBL" id="USW51691.1"/>
    </source>
</evidence>
<dbReference type="EMBL" id="CP099420">
    <property type="protein sequence ID" value="USW51691.1"/>
    <property type="molecule type" value="Genomic_DNA"/>
</dbReference>
<dbReference type="GO" id="GO:0004364">
    <property type="term" value="F:glutathione transferase activity"/>
    <property type="evidence" value="ECO:0007669"/>
    <property type="project" value="TreeGrafter"/>
</dbReference>
<sequence>MSLLPMRAMLYAKDHFPYEQYENAFGELWVFLWREHRDVSKSEVLKECLCEHFAEGECDAILKGATEGKYKKMLVDETAMLVEKGAFGAPWFVVRNGEGKEENFFGSDRWHFMYQFLGVPFQDIAVLPPGKDAAKL</sequence>
<protein>
    <submittedName>
        <fullName evidence="2">DSBA-like thioredoxin domain, Thioredoxin-like superfamily</fullName>
    </submittedName>
</protein>
<dbReference type="InterPro" id="IPR051924">
    <property type="entry name" value="GST_Kappa/NadH"/>
</dbReference>
<keyword evidence="3" id="KW-1185">Reference proteome</keyword>
<dbReference type="SUPFAM" id="SSF52833">
    <property type="entry name" value="Thioredoxin-like"/>
    <property type="match status" value="1"/>
</dbReference>
<dbReference type="InterPro" id="IPR036249">
    <property type="entry name" value="Thioredoxin-like_sf"/>
</dbReference>
<proteinExistence type="predicted"/>